<sequence length="855" mass="92315">MNYPHSASIATSLSTSPYAVQNNLENLIKRSVTHPHARRGSDATHRDHDYDHDHDHHLDSADRSPTDENGPASGTATTTHSVHTPGRRRPSAAPSAHGHGAAHIGTIQEASYEDALIFHDDDDDADASNANESSGLLDRDWSSRRASRASRTSYGATSAPLGQVRAGRRRSIEGFTSTNTAHHPSGNSRSRSKARTPPRRGSQHLHSRRQDKEGDGVGHPSGSASTSDNDEDDSRSRTSHHRNQTRGRAPISRPLSITSSPYSANIGLPTTASTRRGSVTVRMGDDSSGDEGGDVARGLVANAGGAMFGAHSGAGLVPGPGGGVGPMELDPVEELDAHDLELPVDQEGVEVRVWTEAMRAELPLIFRSSIPVFFSQLAEWSLNLASVVSIGHLGTTELAASSLASMTAAVSCFSILQGLCTAMDTLLPAAWTSSDPSRVGLWTQRMAVVMAVSMIPMFVIWWNIGGVLIALGQEPDVAHHAAQYLRWLSLGIPGYGGNVLLKKYLQAQNLMHVPTYVLFVVAPLNLVMNYAFVWGPDFIRIGFPGGALATGMSYNFAFLASLLWILFYGPREAFHPVKFQHCFSKLGTVTSLGLAGTIMLSSEWWAWEACALAASILGPVHLAAQSVLLSTASTFYQVPASLGIASAVRVGNLLGAGRGWEAKWASRACLLWSLIFAIINSSTCVIFRKNWGYLFNSDQEVVELVAEIMPYIALFQLTDGIVATAGSILRSLGLHTTGALINLTSYYVIGLPFGIWLTFEPKYKLGLVGLWVGLSAALAYASILEFWMVWSANWTRAVERIRERLGLPAHGEIGEDGKWDLQGDRHDHHGDGNDEFERERLLDRRGSSEDGEGVI</sequence>
<dbReference type="InterPro" id="IPR045069">
    <property type="entry name" value="MATE_euk"/>
</dbReference>
<feature type="transmembrane region" description="Helical" evidence="7">
    <location>
        <begin position="708"/>
        <end position="728"/>
    </location>
</feature>
<evidence type="ECO:0000256" key="1">
    <source>
        <dbReference type="ARBA" id="ARBA00004141"/>
    </source>
</evidence>
<evidence type="ECO:0000256" key="7">
    <source>
        <dbReference type="SAM" id="Phobius"/>
    </source>
</evidence>
<dbReference type="GO" id="GO:0016020">
    <property type="term" value="C:membrane"/>
    <property type="evidence" value="ECO:0007669"/>
    <property type="project" value="UniProtKB-SubCell"/>
</dbReference>
<feature type="transmembrane region" description="Helical" evidence="7">
    <location>
        <begin position="448"/>
        <end position="472"/>
    </location>
</feature>
<evidence type="ECO:0000256" key="6">
    <source>
        <dbReference type="SAM" id="MobiDB-lite"/>
    </source>
</evidence>
<dbReference type="GO" id="GO:0042910">
    <property type="term" value="F:xenobiotic transmembrane transporter activity"/>
    <property type="evidence" value="ECO:0007669"/>
    <property type="project" value="InterPro"/>
</dbReference>
<feature type="compositionally biased region" description="Polar residues" evidence="6">
    <location>
        <begin position="174"/>
        <end position="189"/>
    </location>
</feature>
<evidence type="ECO:0000256" key="5">
    <source>
        <dbReference type="ARBA" id="ARBA00023136"/>
    </source>
</evidence>
<dbReference type="CDD" id="cd13132">
    <property type="entry name" value="MATE_eukaryotic"/>
    <property type="match status" value="1"/>
</dbReference>
<dbReference type="InterPro" id="IPR002528">
    <property type="entry name" value="MATE_fam"/>
</dbReference>
<feature type="compositionally biased region" description="Low complexity" evidence="6">
    <location>
        <begin position="91"/>
        <end position="101"/>
    </location>
</feature>
<dbReference type="NCBIfam" id="TIGR00797">
    <property type="entry name" value="matE"/>
    <property type="match status" value="1"/>
</dbReference>
<keyword evidence="3 7" id="KW-0812">Transmembrane</keyword>
<keyword evidence="5 7" id="KW-0472">Membrane</keyword>
<feature type="transmembrane region" description="Helical" evidence="7">
    <location>
        <begin position="513"/>
        <end position="532"/>
    </location>
</feature>
<feature type="compositionally biased region" description="Basic and acidic residues" evidence="6">
    <location>
        <begin position="818"/>
        <end position="848"/>
    </location>
</feature>
<feature type="transmembrane region" description="Helical" evidence="7">
    <location>
        <begin position="669"/>
        <end position="688"/>
    </location>
</feature>
<feature type="transmembrane region" description="Helical" evidence="7">
    <location>
        <begin position="740"/>
        <end position="759"/>
    </location>
</feature>
<organism evidence="8 9">
    <name type="scientific">Kwoniella heveanensis BCC8398</name>
    <dbReference type="NCBI Taxonomy" id="1296120"/>
    <lineage>
        <taxon>Eukaryota</taxon>
        <taxon>Fungi</taxon>
        <taxon>Dikarya</taxon>
        <taxon>Basidiomycota</taxon>
        <taxon>Agaricomycotina</taxon>
        <taxon>Tremellomycetes</taxon>
        <taxon>Tremellales</taxon>
        <taxon>Cryptococcaceae</taxon>
        <taxon>Kwoniella</taxon>
    </lineage>
</organism>
<evidence type="ECO:0000256" key="3">
    <source>
        <dbReference type="ARBA" id="ARBA00022692"/>
    </source>
</evidence>
<evidence type="ECO:0000256" key="4">
    <source>
        <dbReference type="ARBA" id="ARBA00022989"/>
    </source>
</evidence>
<feature type="region of interest" description="Disordered" evidence="6">
    <location>
        <begin position="818"/>
        <end position="855"/>
    </location>
</feature>
<feature type="compositionally biased region" description="Polar residues" evidence="6">
    <location>
        <begin position="255"/>
        <end position="277"/>
    </location>
</feature>
<dbReference type="Proteomes" id="UP000092666">
    <property type="component" value="Unassembled WGS sequence"/>
</dbReference>
<reference evidence="9" key="2">
    <citation type="submission" date="2013-12" db="EMBL/GenBank/DDBJ databases">
        <title>Evolution of pathogenesis and genome organization in the Tremellales.</title>
        <authorList>
            <person name="Cuomo C."/>
            <person name="Litvintseva A."/>
            <person name="Heitman J."/>
            <person name="Chen Y."/>
            <person name="Sun S."/>
            <person name="Springer D."/>
            <person name="Dromer F."/>
            <person name="Young S."/>
            <person name="Zeng Q."/>
            <person name="Chapman S."/>
            <person name="Gujja S."/>
            <person name="Saif S."/>
            <person name="Birren B."/>
        </authorList>
    </citation>
    <scope>NUCLEOTIDE SEQUENCE [LARGE SCALE GENOMIC DNA]</scope>
    <source>
        <strain evidence="9">BCC8398</strain>
    </source>
</reference>
<dbReference type="STRING" id="1296120.A0A1B9H1W9"/>
<dbReference type="Pfam" id="PF01554">
    <property type="entry name" value="MatE"/>
    <property type="match status" value="2"/>
</dbReference>
<feature type="compositionally biased region" description="Polar residues" evidence="6">
    <location>
        <begin position="72"/>
        <end position="82"/>
    </location>
</feature>
<gene>
    <name evidence="8" type="ORF">I316_01155</name>
</gene>
<dbReference type="EMBL" id="KI669493">
    <property type="protein sequence ID" value="OCF37247.1"/>
    <property type="molecule type" value="Genomic_DNA"/>
</dbReference>
<reference evidence="8 9" key="1">
    <citation type="submission" date="2013-07" db="EMBL/GenBank/DDBJ databases">
        <title>The Genome Sequence of Cryptococcus heveanensis BCC8398.</title>
        <authorList>
            <consortium name="The Broad Institute Genome Sequencing Platform"/>
            <person name="Cuomo C."/>
            <person name="Litvintseva A."/>
            <person name="Chen Y."/>
            <person name="Heitman J."/>
            <person name="Sun S."/>
            <person name="Springer D."/>
            <person name="Dromer F."/>
            <person name="Young S.K."/>
            <person name="Zeng Q."/>
            <person name="Gargeya S."/>
            <person name="Fitzgerald M."/>
            <person name="Abouelleil A."/>
            <person name="Alvarado L."/>
            <person name="Berlin A.M."/>
            <person name="Chapman S.B."/>
            <person name="Dewar J."/>
            <person name="Goldberg J."/>
            <person name="Griggs A."/>
            <person name="Gujja S."/>
            <person name="Hansen M."/>
            <person name="Howarth C."/>
            <person name="Imamovic A."/>
            <person name="Larimer J."/>
            <person name="McCowan C."/>
            <person name="Murphy C."/>
            <person name="Pearson M."/>
            <person name="Priest M."/>
            <person name="Roberts A."/>
            <person name="Saif S."/>
            <person name="Shea T."/>
            <person name="Sykes S."/>
            <person name="Wortman J."/>
            <person name="Nusbaum C."/>
            <person name="Birren B."/>
        </authorList>
    </citation>
    <scope>NUCLEOTIDE SEQUENCE [LARGE SCALE GENOMIC DNA]</scope>
    <source>
        <strain evidence="8 9">BCC8398</strain>
    </source>
</reference>
<dbReference type="GO" id="GO:1990961">
    <property type="term" value="P:xenobiotic detoxification by transmembrane export across the plasma membrane"/>
    <property type="evidence" value="ECO:0007669"/>
    <property type="project" value="InterPro"/>
</dbReference>
<proteinExistence type="inferred from homology"/>
<feature type="region of interest" description="Disordered" evidence="6">
    <location>
        <begin position="123"/>
        <end position="292"/>
    </location>
</feature>
<dbReference type="PANTHER" id="PTHR11206">
    <property type="entry name" value="MULTIDRUG RESISTANCE PROTEIN"/>
    <property type="match status" value="1"/>
</dbReference>
<evidence type="ECO:0000313" key="8">
    <source>
        <dbReference type="EMBL" id="OCF37247.1"/>
    </source>
</evidence>
<feature type="transmembrane region" description="Helical" evidence="7">
    <location>
        <begin position="484"/>
        <end position="501"/>
    </location>
</feature>
<feature type="transmembrane region" description="Helical" evidence="7">
    <location>
        <begin position="765"/>
        <end position="790"/>
    </location>
</feature>
<comment type="subcellular location">
    <subcellularLocation>
        <location evidence="1">Membrane</location>
        <topology evidence="1">Multi-pass membrane protein</topology>
    </subcellularLocation>
</comment>
<feature type="compositionally biased region" description="Basic and acidic residues" evidence="6">
    <location>
        <begin position="39"/>
        <end position="66"/>
    </location>
</feature>
<accession>A0A1B9H1W9</accession>
<feature type="compositionally biased region" description="Low complexity" evidence="6">
    <location>
        <begin position="149"/>
        <end position="159"/>
    </location>
</feature>
<dbReference type="AlphaFoldDB" id="A0A1B9H1W9"/>
<evidence type="ECO:0000313" key="9">
    <source>
        <dbReference type="Proteomes" id="UP000092666"/>
    </source>
</evidence>
<feature type="compositionally biased region" description="Basic residues" evidence="6">
    <location>
        <begin position="190"/>
        <end position="207"/>
    </location>
</feature>
<evidence type="ECO:0000256" key="2">
    <source>
        <dbReference type="ARBA" id="ARBA00010199"/>
    </source>
</evidence>
<dbReference type="GO" id="GO:0015297">
    <property type="term" value="F:antiporter activity"/>
    <property type="evidence" value="ECO:0007669"/>
    <property type="project" value="InterPro"/>
</dbReference>
<feature type="region of interest" description="Disordered" evidence="6">
    <location>
        <begin position="32"/>
        <end position="101"/>
    </location>
</feature>
<name>A0A1B9H1W9_9TREE</name>
<feature type="transmembrane region" description="Helical" evidence="7">
    <location>
        <begin position="552"/>
        <end position="570"/>
    </location>
</feature>
<keyword evidence="4 7" id="KW-1133">Transmembrane helix</keyword>
<dbReference type="OrthoDB" id="2126698at2759"/>
<comment type="similarity">
    <text evidence="2">Belongs to the multi antimicrobial extrusion (MATE) (TC 2.A.66.1) family.</text>
</comment>
<keyword evidence="9" id="KW-1185">Reference proteome</keyword>
<protein>
    <submittedName>
        <fullName evidence="8">MATE family multidrug resistance protein</fullName>
    </submittedName>
</protein>